<dbReference type="EMBL" id="MZ443770">
    <property type="protein sequence ID" value="QZE56414.1"/>
    <property type="molecule type" value="Genomic_DNA"/>
</dbReference>
<dbReference type="Proteomes" id="UP000827787">
    <property type="component" value="Segment"/>
</dbReference>
<sequence length="70" mass="8269">MTAIVKHISVHPDFKYHRRTGIFDDMDREANLKKHRDNKARQQYKANAFGFHYVDKTSMVKRPSPPTPDK</sequence>
<evidence type="ECO:0000313" key="1">
    <source>
        <dbReference type="EMBL" id="QZE56414.1"/>
    </source>
</evidence>
<gene>
    <name evidence="1" type="ORF">pEaSNUABM3_00217</name>
</gene>
<organism evidence="1 2">
    <name type="scientific">Erwinia phage pEa_SNUABM_3</name>
    <dbReference type="NCBI Taxonomy" id="2869552"/>
    <lineage>
        <taxon>Viruses</taxon>
        <taxon>Duplodnaviria</taxon>
        <taxon>Heunggongvirae</taxon>
        <taxon>Uroviricota</taxon>
        <taxon>Caudoviricetes</taxon>
        <taxon>Alexandravirus</taxon>
        <taxon>Alexandravirus SNUABM3</taxon>
    </lineage>
</organism>
<keyword evidence="2" id="KW-1185">Reference proteome</keyword>
<accession>A0AAE7XHM4</accession>
<evidence type="ECO:0000313" key="2">
    <source>
        <dbReference type="Proteomes" id="UP000827787"/>
    </source>
</evidence>
<name>A0AAE7XHM4_9CAUD</name>
<protein>
    <submittedName>
        <fullName evidence="1">Uncharacterized protein</fullName>
    </submittedName>
</protein>
<proteinExistence type="predicted"/>
<reference evidence="1 2" key="1">
    <citation type="submission" date="2021-06" db="EMBL/GenBank/DDBJ databases">
        <title>Complete genome sequence of Erwinia phage pEa_SNUABM_03.</title>
        <authorList>
            <person name="Kim S.G."/>
            <person name="Park S.C."/>
        </authorList>
    </citation>
    <scope>NUCLEOTIDE SEQUENCE [LARGE SCALE GENOMIC DNA]</scope>
</reference>